<dbReference type="Pfam" id="PF09608">
    <property type="entry name" value="Alph_Pro_TM"/>
    <property type="match status" value="1"/>
</dbReference>
<feature type="signal peptide" evidence="2">
    <location>
        <begin position="1"/>
        <end position="19"/>
    </location>
</feature>
<dbReference type="KEGG" id="tsv:DSM104635_01030"/>
<reference evidence="4" key="1">
    <citation type="submission" date="2019-12" db="EMBL/GenBank/DDBJ databases">
        <title>Complete genome of Terracaulis silvestris 0127_4.</title>
        <authorList>
            <person name="Vieira S."/>
            <person name="Riedel T."/>
            <person name="Sproer C."/>
            <person name="Pascual J."/>
            <person name="Boedeker C."/>
            <person name="Overmann J."/>
        </authorList>
    </citation>
    <scope>NUCLEOTIDE SEQUENCE [LARGE SCALE GENOMIC DNA]</scope>
    <source>
        <strain evidence="4">0127_4</strain>
    </source>
</reference>
<evidence type="ECO:0000256" key="2">
    <source>
        <dbReference type="SAM" id="SignalP"/>
    </source>
</evidence>
<proteinExistence type="predicted"/>
<protein>
    <submittedName>
        <fullName evidence="3">Transmembrane protein</fullName>
    </submittedName>
</protein>
<dbReference type="InterPro" id="IPR019088">
    <property type="entry name" value="CHP02186-rel_TM"/>
</dbReference>
<keyword evidence="1" id="KW-0472">Membrane</keyword>
<gene>
    <name evidence="3" type="ORF">DSM104635_01030</name>
</gene>
<sequence length="263" mass="28975">MRPLLLTLALLLCVAPARAQEEQSGDGGSPLPAAVAEEQITVSSDYRGSYVTVFGVNPDRRGRGDIVVVVRGPSESAVVLRKRRVWGLWINGDPVRFAQAPSFFAVLSNRPVREIATPQSIWQYQLDPAASAQLDSAVPSSGDPSAYRQALVRLRRDQGLYQWYSGRASPERRGGLTMYQGGLFRAVVRLPSNAPIARYHADTYLFRDGRLISSQRIPISISRVGIERRIHDLATAASWAYGVLTVLLALFAGWIAALIFRRT</sequence>
<accession>A0A6I6MMM3</accession>
<evidence type="ECO:0000313" key="3">
    <source>
        <dbReference type="EMBL" id="QGZ94214.1"/>
    </source>
</evidence>
<dbReference type="Proteomes" id="UP000431269">
    <property type="component" value="Chromosome"/>
</dbReference>
<evidence type="ECO:0000256" key="1">
    <source>
        <dbReference type="SAM" id="Phobius"/>
    </source>
</evidence>
<dbReference type="AlphaFoldDB" id="A0A6I6MMM3"/>
<feature type="chain" id="PRO_5026273490" evidence="2">
    <location>
        <begin position="20"/>
        <end position="263"/>
    </location>
</feature>
<keyword evidence="4" id="KW-1185">Reference proteome</keyword>
<keyword evidence="1 3" id="KW-0812">Transmembrane</keyword>
<keyword evidence="2" id="KW-0732">Signal</keyword>
<dbReference type="RefSeq" id="WP_158765169.1">
    <property type="nucleotide sequence ID" value="NZ_CP047045.1"/>
</dbReference>
<evidence type="ECO:0000313" key="4">
    <source>
        <dbReference type="Proteomes" id="UP000431269"/>
    </source>
</evidence>
<keyword evidence="1" id="KW-1133">Transmembrane helix</keyword>
<organism evidence="3 4">
    <name type="scientific">Terricaulis silvestris</name>
    <dbReference type="NCBI Taxonomy" id="2686094"/>
    <lineage>
        <taxon>Bacteria</taxon>
        <taxon>Pseudomonadati</taxon>
        <taxon>Pseudomonadota</taxon>
        <taxon>Alphaproteobacteria</taxon>
        <taxon>Caulobacterales</taxon>
        <taxon>Caulobacteraceae</taxon>
        <taxon>Terricaulis</taxon>
    </lineage>
</organism>
<feature type="transmembrane region" description="Helical" evidence="1">
    <location>
        <begin position="239"/>
        <end position="260"/>
    </location>
</feature>
<dbReference type="EMBL" id="CP047045">
    <property type="protein sequence ID" value="QGZ94214.1"/>
    <property type="molecule type" value="Genomic_DNA"/>
</dbReference>
<name>A0A6I6MMM3_9CAUL</name>